<reference evidence="2" key="1">
    <citation type="journal article" date="2019" name="Int. J. Syst. Evol. Microbiol.">
        <title>The Global Catalogue of Microorganisms (GCM) 10K type strain sequencing project: providing services to taxonomists for standard genome sequencing and annotation.</title>
        <authorList>
            <consortium name="The Broad Institute Genomics Platform"/>
            <consortium name="The Broad Institute Genome Sequencing Center for Infectious Disease"/>
            <person name="Wu L."/>
            <person name="Ma J."/>
        </authorList>
    </citation>
    <scope>NUCLEOTIDE SEQUENCE [LARGE SCALE GENOMIC DNA]</scope>
    <source>
        <strain evidence="2">CECT 7398</strain>
    </source>
</reference>
<gene>
    <name evidence="1" type="ORF">QWZ16_02120</name>
</gene>
<keyword evidence="2" id="KW-1185">Reference proteome</keyword>
<accession>A0ABT8BR37</accession>
<evidence type="ECO:0000313" key="2">
    <source>
        <dbReference type="Proteomes" id="UP001238540"/>
    </source>
</evidence>
<evidence type="ECO:0000313" key="1">
    <source>
        <dbReference type="EMBL" id="MDN3608575.1"/>
    </source>
</evidence>
<evidence type="ECO:0008006" key="3">
    <source>
        <dbReference type="Google" id="ProtNLM"/>
    </source>
</evidence>
<organism evidence="1 2">
    <name type="scientific">Vibrio ostreicida</name>
    <dbReference type="NCBI Taxonomy" id="526588"/>
    <lineage>
        <taxon>Bacteria</taxon>
        <taxon>Pseudomonadati</taxon>
        <taxon>Pseudomonadota</taxon>
        <taxon>Gammaproteobacteria</taxon>
        <taxon>Vibrionales</taxon>
        <taxon>Vibrionaceae</taxon>
        <taxon>Vibrio</taxon>
    </lineage>
</organism>
<comment type="caution">
    <text evidence="1">The sequence shown here is derived from an EMBL/GenBank/DDBJ whole genome shotgun (WGS) entry which is preliminary data.</text>
</comment>
<proteinExistence type="predicted"/>
<sequence length="41" mass="4604">MRDAPDWCDVRSKYGLMDNEAEEKSLFVTGSLGLAPLFDLL</sequence>
<dbReference type="EMBL" id="JAUFQC010000001">
    <property type="protein sequence ID" value="MDN3608575.1"/>
    <property type="molecule type" value="Genomic_DNA"/>
</dbReference>
<protein>
    <recommendedName>
        <fullName evidence="3">Oxidoreductase FAD/NAD(P)-binding domain-containing protein</fullName>
    </recommendedName>
</protein>
<dbReference type="RefSeq" id="WP_290310583.1">
    <property type="nucleotide sequence ID" value="NZ_JAUFQC010000001.1"/>
</dbReference>
<dbReference type="Proteomes" id="UP001238540">
    <property type="component" value="Unassembled WGS sequence"/>
</dbReference>
<name>A0ABT8BR37_9VIBR</name>